<dbReference type="GeneID" id="92740562"/>
<dbReference type="EMBL" id="CP132968">
    <property type="protein sequence ID" value="WMD17307.1"/>
    <property type="molecule type" value="Genomic_DNA"/>
</dbReference>
<evidence type="ECO:0000313" key="2">
    <source>
        <dbReference type="EMBL" id="WMD17307.1"/>
    </source>
</evidence>
<dbReference type="EMBL" id="CACRSX010000057">
    <property type="protein sequence ID" value="VYT31992.1"/>
    <property type="molecule type" value="Genomic_DNA"/>
</dbReference>
<sequence length="57" mass="6200">MILERTIKALHEAGCSEPIWVGGAVVTEDIAHNIGADYYTEDAMAAVNLLENEILDL</sequence>
<dbReference type="GO" id="GO:0046872">
    <property type="term" value="F:metal ion binding"/>
    <property type="evidence" value="ECO:0007669"/>
    <property type="project" value="InterPro"/>
</dbReference>
<dbReference type="GO" id="GO:0031419">
    <property type="term" value="F:cobalamin binding"/>
    <property type="evidence" value="ECO:0007669"/>
    <property type="project" value="InterPro"/>
</dbReference>
<reference evidence="1" key="1">
    <citation type="submission" date="2019-11" db="EMBL/GenBank/DDBJ databases">
        <authorList>
            <person name="Feng L."/>
        </authorList>
    </citation>
    <scope>NUCLEOTIDE SEQUENCE</scope>
    <source>
        <strain evidence="1">AhadrusLFYP4</strain>
    </source>
</reference>
<organism evidence="1">
    <name type="scientific">Anaerostipes hadrus</name>
    <dbReference type="NCBI Taxonomy" id="649756"/>
    <lineage>
        <taxon>Bacteria</taxon>
        <taxon>Bacillati</taxon>
        <taxon>Bacillota</taxon>
        <taxon>Clostridia</taxon>
        <taxon>Lachnospirales</taxon>
        <taxon>Lachnospiraceae</taxon>
        <taxon>Anaerostipes</taxon>
    </lineage>
</organism>
<gene>
    <name evidence="1" type="ORF">AHLFYP4_02554</name>
    <name evidence="2" type="ORF">RBI15_04120</name>
</gene>
<dbReference type="RefSeq" id="WP_244091350.1">
    <property type="nucleotide sequence ID" value="NZ_CACRSX010000057.1"/>
</dbReference>
<evidence type="ECO:0008006" key="3">
    <source>
        <dbReference type="Google" id="ProtNLM"/>
    </source>
</evidence>
<dbReference type="Gene3D" id="3.40.50.280">
    <property type="entry name" value="Cobalamin-binding domain"/>
    <property type="match status" value="1"/>
</dbReference>
<dbReference type="Proteomes" id="UP001243496">
    <property type="component" value="Chromosome"/>
</dbReference>
<dbReference type="AlphaFoldDB" id="A0A6N2VT88"/>
<name>A0A6N2VT88_ANAHA</name>
<dbReference type="InterPro" id="IPR036724">
    <property type="entry name" value="Cobalamin-bd_sf"/>
</dbReference>
<reference evidence="2" key="2">
    <citation type="submission" date="2023-08" db="EMBL/GenBank/DDBJ databases">
        <title>Complete Genome Sequences of butyrate producing Anaerostipes hadrus strains BA1 and GIF7 isolated from the terminal ileum of a healthy lean male.</title>
        <authorList>
            <person name="Low A."/>
            <person name="Sheludchenko M."/>
            <person name="Cheng H.E."/>
            <person name="Koh X.Q."/>
            <person name="Lee J."/>
        </authorList>
    </citation>
    <scope>NUCLEOTIDE SEQUENCE</scope>
    <source>
        <strain evidence="2">BA1</strain>
    </source>
</reference>
<dbReference type="SUPFAM" id="SSF52242">
    <property type="entry name" value="Cobalamin (vitamin B12)-binding domain"/>
    <property type="match status" value="1"/>
</dbReference>
<proteinExistence type="predicted"/>
<evidence type="ECO:0000313" key="1">
    <source>
        <dbReference type="EMBL" id="VYT31992.1"/>
    </source>
</evidence>
<protein>
    <recommendedName>
        <fullName evidence="3">Methionine synthase</fullName>
    </recommendedName>
</protein>
<accession>A0A6N2VT88</accession>